<keyword evidence="1 3" id="KW-0808">Transferase</keyword>
<evidence type="ECO:0000313" key="4">
    <source>
        <dbReference type="Proteomes" id="UP000198724"/>
    </source>
</evidence>
<dbReference type="PANTHER" id="PTHR13947:SF37">
    <property type="entry name" value="LD18367P"/>
    <property type="match status" value="1"/>
</dbReference>
<dbReference type="RefSeq" id="WP_092101038.1">
    <property type="nucleotide sequence ID" value="NZ_FOOT01000003.1"/>
</dbReference>
<dbReference type="CDD" id="cd04301">
    <property type="entry name" value="NAT_SF"/>
    <property type="match status" value="1"/>
</dbReference>
<gene>
    <name evidence="3" type="ORF">SAMN05421739_103351</name>
</gene>
<dbReference type="InterPro" id="IPR016181">
    <property type="entry name" value="Acyl_CoA_acyltransferase"/>
</dbReference>
<sequence length="153" mass="17030">MQIRALASGEPLPLPLLLLADPSEELILSYIQQSHTFVAEKAGTIVGVLALQPQGQMAEIRNVAVDTQHQGQGIGRKLVEFAIAQARQQRIKQLLVCTGNSSIPALALYQRCGFRVESIDKDYFLRTYPEPIFENGLPCTDRIKLRLELHPQP</sequence>
<organism evidence="3 4">
    <name type="scientific">Pontibacter chinhatensis</name>
    <dbReference type="NCBI Taxonomy" id="1436961"/>
    <lineage>
        <taxon>Bacteria</taxon>
        <taxon>Pseudomonadati</taxon>
        <taxon>Bacteroidota</taxon>
        <taxon>Cytophagia</taxon>
        <taxon>Cytophagales</taxon>
        <taxon>Hymenobacteraceae</taxon>
        <taxon>Pontibacter</taxon>
    </lineage>
</organism>
<evidence type="ECO:0000259" key="2">
    <source>
        <dbReference type="PROSITE" id="PS51186"/>
    </source>
</evidence>
<accession>A0A1I2U0R4</accession>
<evidence type="ECO:0000256" key="1">
    <source>
        <dbReference type="ARBA" id="ARBA00022679"/>
    </source>
</evidence>
<dbReference type="Pfam" id="PF00583">
    <property type="entry name" value="Acetyltransf_1"/>
    <property type="match status" value="1"/>
</dbReference>
<dbReference type="SUPFAM" id="SSF55729">
    <property type="entry name" value="Acyl-CoA N-acyltransferases (Nat)"/>
    <property type="match status" value="1"/>
</dbReference>
<dbReference type="OrthoDB" id="9813917at2"/>
<reference evidence="4" key="1">
    <citation type="submission" date="2016-10" db="EMBL/GenBank/DDBJ databases">
        <authorList>
            <person name="Varghese N."/>
            <person name="Submissions S."/>
        </authorList>
    </citation>
    <scope>NUCLEOTIDE SEQUENCE [LARGE SCALE GENOMIC DNA]</scope>
    <source>
        <strain evidence="4">LP51</strain>
    </source>
</reference>
<dbReference type="PROSITE" id="PS51186">
    <property type="entry name" value="GNAT"/>
    <property type="match status" value="1"/>
</dbReference>
<evidence type="ECO:0000313" key="3">
    <source>
        <dbReference type="EMBL" id="SFG70583.1"/>
    </source>
</evidence>
<proteinExistence type="predicted"/>
<dbReference type="Proteomes" id="UP000198724">
    <property type="component" value="Unassembled WGS sequence"/>
</dbReference>
<keyword evidence="4" id="KW-1185">Reference proteome</keyword>
<dbReference type="InterPro" id="IPR050769">
    <property type="entry name" value="NAT_camello-type"/>
</dbReference>
<dbReference type="Gene3D" id="3.40.630.30">
    <property type="match status" value="1"/>
</dbReference>
<dbReference type="STRING" id="1436961.SAMN05421739_103351"/>
<dbReference type="EMBL" id="FOOT01000003">
    <property type="protein sequence ID" value="SFG70583.1"/>
    <property type="molecule type" value="Genomic_DNA"/>
</dbReference>
<dbReference type="GO" id="GO:0008080">
    <property type="term" value="F:N-acetyltransferase activity"/>
    <property type="evidence" value="ECO:0007669"/>
    <property type="project" value="InterPro"/>
</dbReference>
<protein>
    <submittedName>
        <fullName evidence="3">Acetyltransferase (GNAT) domain-containing protein</fullName>
    </submittedName>
</protein>
<dbReference type="PANTHER" id="PTHR13947">
    <property type="entry name" value="GNAT FAMILY N-ACETYLTRANSFERASE"/>
    <property type="match status" value="1"/>
</dbReference>
<dbReference type="AlphaFoldDB" id="A0A1I2U0R4"/>
<feature type="domain" description="N-acetyltransferase" evidence="2">
    <location>
        <begin position="1"/>
        <end position="135"/>
    </location>
</feature>
<name>A0A1I2U0R4_9BACT</name>
<dbReference type="InterPro" id="IPR000182">
    <property type="entry name" value="GNAT_dom"/>
</dbReference>